<dbReference type="Gene3D" id="1.10.287.500">
    <property type="entry name" value="Helix hairpin bin"/>
    <property type="match status" value="2"/>
</dbReference>
<dbReference type="EMBL" id="CP014525">
    <property type="protein sequence ID" value="AMW35445.1"/>
    <property type="molecule type" value="Genomic_DNA"/>
</dbReference>
<dbReference type="InterPro" id="IPR007439">
    <property type="entry name" value="Chemotax_Pase_CheZ"/>
</dbReference>
<accession>A0A143DFC8</accession>
<evidence type="ECO:0000256" key="1">
    <source>
        <dbReference type="SAM" id="MobiDB-lite"/>
    </source>
</evidence>
<keyword evidence="3" id="KW-1185">Reference proteome</keyword>
<gene>
    <name evidence="2" type="ORF">AY555_00115</name>
</gene>
<dbReference type="GO" id="GO:0050920">
    <property type="term" value="P:regulation of chemotaxis"/>
    <property type="evidence" value="ECO:0007669"/>
    <property type="project" value="InterPro"/>
</dbReference>
<reference evidence="2 3" key="1">
    <citation type="submission" date="2016-02" db="EMBL/GenBank/DDBJ databases">
        <title>Complete Genome of H5569, the type strain of the newly described species Haematospirillium jordaniae.</title>
        <authorList>
            <person name="Nicholson A.C."/>
            <person name="Humrighouse B.W."/>
            <person name="Loparov V."/>
            <person name="McQuiston J.R."/>
        </authorList>
    </citation>
    <scope>NUCLEOTIDE SEQUENCE [LARGE SCALE GENOMIC DNA]</scope>
    <source>
        <strain evidence="2 3">H5569</strain>
    </source>
</reference>
<dbReference type="KEGG" id="hjo:AY555_00115"/>
<dbReference type="Pfam" id="PF04344">
    <property type="entry name" value="CheZ"/>
    <property type="match status" value="1"/>
</dbReference>
<dbReference type="OrthoDB" id="7269965at2"/>
<dbReference type="GO" id="GO:0003824">
    <property type="term" value="F:catalytic activity"/>
    <property type="evidence" value="ECO:0007669"/>
    <property type="project" value="InterPro"/>
</dbReference>
<dbReference type="STRING" id="1549855.AY555_00115"/>
<feature type="compositionally biased region" description="Low complexity" evidence="1">
    <location>
        <begin position="137"/>
        <end position="151"/>
    </location>
</feature>
<evidence type="ECO:0000313" key="2">
    <source>
        <dbReference type="EMBL" id="AMW35445.1"/>
    </source>
</evidence>
<dbReference type="SUPFAM" id="SSF75708">
    <property type="entry name" value="Chemotaxis phosphatase CheZ"/>
    <property type="match status" value="1"/>
</dbReference>
<organism evidence="2 3">
    <name type="scientific">Haematospirillum jordaniae</name>
    <dbReference type="NCBI Taxonomy" id="1549855"/>
    <lineage>
        <taxon>Bacteria</taxon>
        <taxon>Pseudomonadati</taxon>
        <taxon>Pseudomonadota</taxon>
        <taxon>Alphaproteobacteria</taxon>
        <taxon>Rhodospirillales</taxon>
        <taxon>Novispirillaceae</taxon>
        <taxon>Haematospirillum</taxon>
    </lineage>
</organism>
<proteinExistence type="predicted"/>
<feature type="region of interest" description="Disordered" evidence="1">
    <location>
        <begin position="137"/>
        <end position="187"/>
    </location>
</feature>
<sequence length="187" mass="20169">MRLYQEVEQLAQYIRQARSEIAALNPTDIREEFLPTATDELDAIIQSTENATGSIMDATEAVEEVSGLVSEDLGSRLMDAATMIYEACSFQDLTGQRITKVVRMLKSIEERVESLVKAFDPKLLAAARDAAAAESVQQAGNRGRARAAAVGDNEGDDALLNGPQLDGDAMKQGDIDSLLHGTGPKRT</sequence>
<dbReference type="AlphaFoldDB" id="A0A143DFC8"/>
<name>A0A143DFC8_9PROT</name>
<dbReference type="GO" id="GO:0009288">
    <property type="term" value="C:bacterial-type flagellum"/>
    <property type="evidence" value="ECO:0007669"/>
    <property type="project" value="InterPro"/>
</dbReference>
<protein>
    <submittedName>
        <fullName evidence="2">Chemotaxis protein CheZ</fullName>
    </submittedName>
</protein>
<evidence type="ECO:0000313" key="3">
    <source>
        <dbReference type="Proteomes" id="UP000076066"/>
    </source>
</evidence>
<dbReference type="Proteomes" id="UP000076066">
    <property type="component" value="Chromosome"/>
</dbReference>